<dbReference type="InParanoid" id="J9DLD0"/>
<evidence type="ECO:0000313" key="3">
    <source>
        <dbReference type="Proteomes" id="UP000003163"/>
    </source>
</evidence>
<protein>
    <submittedName>
        <fullName evidence="2">Uncharacterized protein</fullName>
    </submittedName>
</protein>
<dbReference type="VEuPathDB" id="MicrosporidiaDB:EDEG_02257"/>
<feature type="transmembrane region" description="Helical" evidence="1">
    <location>
        <begin position="271"/>
        <end position="290"/>
    </location>
</feature>
<gene>
    <name evidence="2" type="ORF">EDEG_02257</name>
</gene>
<feature type="transmembrane region" description="Helical" evidence="1">
    <location>
        <begin position="227"/>
        <end position="250"/>
    </location>
</feature>
<feature type="transmembrane region" description="Helical" evidence="1">
    <location>
        <begin position="12"/>
        <end position="31"/>
    </location>
</feature>
<reference evidence="2 3" key="1">
    <citation type="submission" date="2011-08" db="EMBL/GenBank/DDBJ databases">
        <authorList>
            <person name="Liu Z.J."/>
            <person name="Shi F.L."/>
            <person name="Lu J.Q."/>
            <person name="Li M."/>
            <person name="Wang Z.L."/>
        </authorList>
    </citation>
    <scope>NUCLEOTIDE SEQUENCE [LARGE SCALE GENOMIC DNA]</scope>
    <source>
        <strain evidence="2 3">USNM 41457</strain>
    </source>
</reference>
<keyword evidence="3" id="KW-1185">Reference proteome</keyword>
<organism evidence="2 3">
    <name type="scientific">Edhazardia aedis (strain USNM 41457)</name>
    <name type="common">Microsporidian parasite</name>
    <dbReference type="NCBI Taxonomy" id="1003232"/>
    <lineage>
        <taxon>Eukaryota</taxon>
        <taxon>Fungi</taxon>
        <taxon>Fungi incertae sedis</taxon>
        <taxon>Microsporidia</taxon>
        <taxon>Edhazardia</taxon>
    </lineage>
</organism>
<proteinExistence type="predicted"/>
<comment type="caution">
    <text evidence="2">The sequence shown here is derived from an EMBL/GenBank/DDBJ whole genome shotgun (WGS) entry which is preliminary data.</text>
</comment>
<accession>J9DLD0</accession>
<evidence type="ECO:0000313" key="2">
    <source>
        <dbReference type="EMBL" id="EJW03400.1"/>
    </source>
</evidence>
<keyword evidence="1" id="KW-0812">Transmembrane</keyword>
<name>J9DLD0_EDHAE</name>
<sequence>MRRVKDWLGIDIIQIMISAYMILSALETLLISNKTKILIFHNILSYLVILKYTKKFFIKEIINRLETNCVNLLYRNILKRSNRRKSHIQHKEKPFSTKKTYEYGCLNKRIKIINIINIIYGATKNNCVKKIESVKAVFKVYLSHLLPDKTRFINKIFNKPRIRIQMFAFKIVKKYNESLKFISFQFGFINEQNINRFILVHLMKNIFVFESKIISEIVGYLKLKFMFFLYFGHLKTISILKCGFLSFVIMNKYKNYRKNERYKNKISIKKYLIFIFFSIRTTNFILATSIENSQQREEISCNQPDFYAGILEKCDSHNDVCYDESKEINNDIQTKLMSIDSKRKYSFKKTKQEASKEIYSDSSEHSNDVKIIKKIGKKPKKNIFGKVLTFFKPLKKTTKLYRYSSHDEIRLDKKNDNLCEPKSSTNLYVPFSFLNKSKSLVKRNKDKKSFEDDENKSLDSDSEKNYFLTFGSSLDLSTSNRNDNYNFTSSQKANDYLFLSDCTSHKPLSVKNAYYNTEKCADKLDFNCDYANGGRKQRYLRHDIERLPKLNIAAGYDKQFRENLGRKVIYDESSQCNSNSSVDRIIQPIKEIFNNQAEILQHSLEFDPRSTSLHQIESSGQKVDDFYISRNCQEKNSLVNCGRVKKDIICDPRVDFIKEDKNTNDSSSIKEKSGILNQSNFLENSSLDDNIHFSPMKDMKKHIQKEKSSIVNREICDNSSKLCSKTSQPCGINREEADLCEKEDKYQKNSKSVTKRYYIIGRNMYINILHQFYITKKFEMFDKFYDSCFPVSNESDSEFFIYYKILHNVINILSEVSNNLELIVELRDLINTNNYRKLSFIHEEPSSNTLQSDNLQYNVEITNQPVQISLKNDQKTATHKDISKNQLEDKSTAFCASEKEKDLQVSALISELKSSQRFSSKDDDIIACQKSVIMDNQDIQKTYKPQNQPKYDKNSKNITNHHIDSHKLSEQIISKKRRSCLKLSENNYENIASLSLKEEYNNNNSKRIKKKVKFSDAMKIRIVTDNIIKDAYYKTKDFDGKASSYLKRVYDEIYNKIEYEISINDFTNSPDEDPYFFNGILVGDFSCVRPYYSDNFYNQAYDKATDSDSIDFDEMYYYSNS</sequence>
<evidence type="ECO:0000256" key="1">
    <source>
        <dbReference type="SAM" id="Phobius"/>
    </source>
</evidence>
<keyword evidence="1" id="KW-1133">Transmembrane helix</keyword>
<dbReference type="AlphaFoldDB" id="J9DLD0"/>
<dbReference type="Proteomes" id="UP000003163">
    <property type="component" value="Unassembled WGS sequence"/>
</dbReference>
<dbReference type="HOGENOM" id="CLU_280338_0_0_1"/>
<dbReference type="EMBL" id="AFBI03000038">
    <property type="protein sequence ID" value="EJW03400.1"/>
    <property type="molecule type" value="Genomic_DNA"/>
</dbReference>
<keyword evidence="1" id="KW-0472">Membrane</keyword>
<reference evidence="3" key="2">
    <citation type="submission" date="2015-07" db="EMBL/GenBank/DDBJ databases">
        <title>Contrasting host-pathogen interactions and genome evolution in two generalist and specialist microsporidian pathogens of mosquitoes.</title>
        <authorList>
            <consortium name="The Broad Institute Genomics Platform"/>
            <consortium name="The Broad Institute Genome Sequencing Center for Infectious Disease"/>
            <person name="Cuomo C.A."/>
            <person name="Sanscrainte N.D."/>
            <person name="Goldberg J.M."/>
            <person name="Heiman D."/>
            <person name="Young S."/>
            <person name="Zeng Q."/>
            <person name="Becnel J.J."/>
            <person name="Birren B.W."/>
        </authorList>
    </citation>
    <scope>NUCLEOTIDE SEQUENCE [LARGE SCALE GENOMIC DNA]</scope>
    <source>
        <strain evidence="3">USNM 41457</strain>
    </source>
</reference>